<dbReference type="SUPFAM" id="SSF51569">
    <property type="entry name" value="Aldolase"/>
    <property type="match status" value="1"/>
</dbReference>
<evidence type="ECO:0000256" key="1">
    <source>
        <dbReference type="ARBA" id="ARBA00022679"/>
    </source>
</evidence>
<dbReference type="GO" id="GO:0009073">
    <property type="term" value="P:aromatic amino acid family biosynthetic process"/>
    <property type="evidence" value="ECO:0007669"/>
    <property type="project" value="InterPro"/>
</dbReference>
<dbReference type="Pfam" id="PF00793">
    <property type="entry name" value="DAHP_synth_1"/>
    <property type="match status" value="1"/>
</dbReference>
<evidence type="ECO:0000259" key="2">
    <source>
        <dbReference type="PROSITE" id="PS51168"/>
    </source>
</evidence>
<name>A0A1Y2T6S0_SYMTR</name>
<dbReference type="InterPro" id="IPR002701">
    <property type="entry name" value="CM_II_prokaryot"/>
</dbReference>
<keyword evidence="1" id="KW-0808">Transferase</keyword>
<dbReference type="GO" id="GO:0016832">
    <property type="term" value="F:aldehyde-lyase activity"/>
    <property type="evidence" value="ECO:0007669"/>
    <property type="project" value="InterPro"/>
</dbReference>
<dbReference type="SMART" id="SM00830">
    <property type="entry name" value="CM_2"/>
    <property type="match status" value="1"/>
</dbReference>
<dbReference type="InterPro" id="IPR052899">
    <property type="entry name" value="Class-I_DAHP_synthase"/>
</dbReference>
<dbReference type="InterPro" id="IPR036979">
    <property type="entry name" value="CM_dom_sf"/>
</dbReference>
<comment type="caution">
    <text evidence="3">The sequence shown here is derived from an EMBL/GenBank/DDBJ whole genome shotgun (WGS) entry which is preliminary data.</text>
</comment>
<dbReference type="EMBL" id="LWLV01000521">
    <property type="protein sequence ID" value="OTA41377.1"/>
    <property type="molecule type" value="Genomic_DNA"/>
</dbReference>
<dbReference type="Gene3D" id="3.20.20.70">
    <property type="entry name" value="Aldolase class I"/>
    <property type="match status" value="1"/>
</dbReference>
<evidence type="ECO:0000313" key="3">
    <source>
        <dbReference type="EMBL" id="OTA41377.1"/>
    </source>
</evidence>
<feature type="domain" description="Chorismate mutase" evidence="2">
    <location>
        <begin position="265"/>
        <end position="355"/>
    </location>
</feature>
<dbReference type="PANTHER" id="PTHR43018:SF1">
    <property type="entry name" value="PROTEIN AROA(G)"/>
    <property type="match status" value="1"/>
</dbReference>
<dbReference type="SUPFAM" id="SSF48600">
    <property type="entry name" value="Chorismate mutase II"/>
    <property type="match status" value="1"/>
</dbReference>
<dbReference type="InterPro" id="IPR036263">
    <property type="entry name" value="Chorismate_II_sf"/>
</dbReference>
<dbReference type="Proteomes" id="UP000194267">
    <property type="component" value="Unassembled WGS sequence"/>
</dbReference>
<organism evidence="3 4">
    <name type="scientific">Symbiobacterium thermophilum</name>
    <dbReference type="NCBI Taxonomy" id="2734"/>
    <lineage>
        <taxon>Bacteria</taxon>
        <taxon>Bacillati</taxon>
        <taxon>Bacillota</taxon>
        <taxon>Clostridia</taxon>
        <taxon>Eubacteriales</taxon>
        <taxon>Symbiobacteriaceae</taxon>
        <taxon>Symbiobacterium</taxon>
    </lineage>
</organism>
<dbReference type="InterPro" id="IPR006218">
    <property type="entry name" value="DAHP1/KDSA"/>
</dbReference>
<evidence type="ECO:0000313" key="4">
    <source>
        <dbReference type="Proteomes" id="UP000194267"/>
    </source>
</evidence>
<dbReference type="Pfam" id="PF01817">
    <property type="entry name" value="CM_2"/>
    <property type="match status" value="1"/>
</dbReference>
<protein>
    <submittedName>
        <fullName evidence="3">3-deoxy-7-phosphoheptulonate synthase</fullName>
    </submittedName>
</protein>
<proteinExistence type="predicted"/>
<dbReference type="Gene3D" id="1.20.59.10">
    <property type="entry name" value="Chorismate mutase"/>
    <property type="match status" value="1"/>
</dbReference>
<sequence>MSVVEGLTAETKRTVAGRFAGLRLGSGRPMIIAGPCSVESEEQIVAAARAVKAAGATALRGGAFKPRTSPRSFQGLGEEGLRLLAVARAETGLPVVTEVMDTAQIDLVAEYADVLQVGSRNMQNFALLKQVGRAGKPVLLKRGLSATLEEWLAAAEYILESGNDQVILCERGIRTFETSTRNTLDLSTAILARTRSGLPVIVDPSHAAGRRDLIEPLSLAALAAGMDGLMIEVHPDPDRALSDAAQQLNFEQFSRLMARLELLPASALESIDACREEIDRLDERILDLLLRRMAAARRVGQLKRGAGLPVLQEDREHALIDRLAGLAGDELAGEEVREIWQAILAVSRRAQQSPGA</sequence>
<accession>A0A1Y2T6S0</accession>
<dbReference type="PANTHER" id="PTHR43018">
    <property type="entry name" value="PHOSPHO-2-DEHYDRO-3-DEOXYHEPTONATE ALDOLASE"/>
    <property type="match status" value="1"/>
</dbReference>
<dbReference type="InterPro" id="IPR006268">
    <property type="entry name" value="DAHP_syn_2"/>
</dbReference>
<dbReference type="AlphaFoldDB" id="A0A1Y2T6S0"/>
<dbReference type="GO" id="GO:0016740">
    <property type="term" value="F:transferase activity"/>
    <property type="evidence" value="ECO:0007669"/>
    <property type="project" value="UniProtKB-KW"/>
</dbReference>
<gene>
    <name evidence="3" type="ORF">A6D92_07295</name>
</gene>
<dbReference type="GO" id="GO:0004106">
    <property type="term" value="F:chorismate mutase activity"/>
    <property type="evidence" value="ECO:0007669"/>
    <property type="project" value="InterPro"/>
</dbReference>
<dbReference type="NCBIfam" id="NF006421">
    <property type="entry name" value="PRK08673.1"/>
    <property type="match status" value="1"/>
</dbReference>
<dbReference type="NCBIfam" id="NF009239">
    <property type="entry name" value="PRK12595.1"/>
    <property type="match status" value="1"/>
</dbReference>
<dbReference type="PROSITE" id="PS51168">
    <property type="entry name" value="CHORISMATE_MUT_2"/>
    <property type="match status" value="1"/>
</dbReference>
<reference evidence="4" key="1">
    <citation type="submission" date="2016-04" db="EMBL/GenBank/DDBJ databases">
        <authorList>
            <person name="Antunes L.P."/>
            <person name="Martins L.F."/>
            <person name="Pereira R.V."/>
            <person name="Thomas A.M."/>
            <person name="Barbosa D."/>
            <person name="Nascimento L."/>
            <person name="Silva G.M."/>
            <person name="Condomitti G.W."/>
            <person name="Digiampietri L.A."/>
            <person name="Lombardi K.C."/>
            <person name="Ramos P.L."/>
            <person name="Quaggio R.B."/>
            <person name="Oliveira J.C."/>
            <person name="Pascon R.C."/>
            <person name="Cruz J.B."/>
            <person name="Silva A.M."/>
            <person name="Setubal J.C."/>
        </authorList>
    </citation>
    <scope>NUCLEOTIDE SEQUENCE [LARGE SCALE GENOMIC DNA]</scope>
</reference>
<dbReference type="NCBIfam" id="TIGR01361">
    <property type="entry name" value="DAHP_synth_Bsub"/>
    <property type="match status" value="1"/>
</dbReference>
<dbReference type="GO" id="GO:0046417">
    <property type="term" value="P:chorismate metabolic process"/>
    <property type="evidence" value="ECO:0007669"/>
    <property type="project" value="InterPro"/>
</dbReference>
<dbReference type="InterPro" id="IPR013785">
    <property type="entry name" value="Aldolase_TIM"/>
</dbReference>